<evidence type="ECO:0000313" key="2">
    <source>
        <dbReference type="Proteomes" id="UP000187203"/>
    </source>
</evidence>
<keyword evidence="2" id="KW-1185">Reference proteome</keyword>
<organism evidence="1 2">
    <name type="scientific">Corchorus olitorius</name>
    <dbReference type="NCBI Taxonomy" id="93759"/>
    <lineage>
        <taxon>Eukaryota</taxon>
        <taxon>Viridiplantae</taxon>
        <taxon>Streptophyta</taxon>
        <taxon>Embryophyta</taxon>
        <taxon>Tracheophyta</taxon>
        <taxon>Spermatophyta</taxon>
        <taxon>Magnoliopsida</taxon>
        <taxon>eudicotyledons</taxon>
        <taxon>Gunneridae</taxon>
        <taxon>Pentapetalae</taxon>
        <taxon>rosids</taxon>
        <taxon>malvids</taxon>
        <taxon>Malvales</taxon>
        <taxon>Malvaceae</taxon>
        <taxon>Grewioideae</taxon>
        <taxon>Apeibeae</taxon>
        <taxon>Corchorus</taxon>
    </lineage>
</organism>
<gene>
    <name evidence="1" type="ORF">COLO4_00150</name>
</gene>
<dbReference type="AlphaFoldDB" id="A0A1R3L4H2"/>
<accession>A0A1R3L4H2</accession>
<proteinExistence type="predicted"/>
<sequence>MNMSNHVRDKLYQAFDSNKDNRLSDLQMAAEMARRELERLGKAIHPTQLADGHGGLAIPLISKYLGLLEASAKAQQPSSPEAVVNKVGVYDLQAAVGDGENGLEVLLDQVRQCWASGCNEVHLHGLRQLNPQFREVDLASIQEVWGSHAEESILESVRRPSAEDTKREERLKMLRRNAPVSATASQLLRALERAGNFTLLEPDQLFDMLLIRLVDGKAAEYRAWPENSPRLFFKLKEAGAVLERQFNEAQVKTFALPEYLDDLFMEYAKQDPQWQEGPGCYGPVWKGNVLISEGISPAEFFRDPSVKVGEGSVLKPIVDQALAEHLCQQVVSALEAGFGKQHHLQNETLKSLAGVQRLLEELNPPLIQVDARAGTAESFASTSQVSPMAEKFNAIVKPSGSIQAAVVDYIMRSGSIPGTEGVYKVLCQPEHQLVLVDVEYFRKFQCPSTVVWNAALMVADTMLDNPEHEQGIVTFTLPKGSMDSIESIESKPCADSAGVSDLLINGQRGRLMIDLGKYQFTEDGVTQLHPLVRSTHPRRNIMTTDNQIAPLRVIATMHRGQSKEIIMVRRYSYFDTAMPRMLQLAITQCNEGDFIEFASIEEGWQLGILRILKGGKFEMEMSELVKAAPSLLKLMSEDTNWTNNLVTSALQRGGLS</sequence>
<protein>
    <submittedName>
        <fullName evidence="1">Uncharacterized protein</fullName>
    </submittedName>
</protein>
<name>A0A1R3L4H2_9ROSI</name>
<reference evidence="2" key="1">
    <citation type="submission" date="2013-09" db="EMBL/GenBank/DDBJ databases">
        <title>Corchorus olitorius genome sequencing.</title>
        <authorList>
            <person name="Alam M."/>
            <person name="Haque M.S."/>
            <person name="Islam M.S."/>
            <person name="Emdad E.M."/>
            <person name="Islam M.M."/>
            <person name="Ahmed B."/>
            <person name="Halim A."/>
            <person name="Hossen Q.M.M."/>
            <person name="Hossain M.Z."/>
            <person name="Ahmed R."/>
            <person name="Khan M.M."/>
            <person name="Islam R."/>
            <person name="Rashid M.M."/>
            <person name="Khan S.A."/>
            <person name="Rahman M.S."/>
            <person name="Alam M."/>
            <person name="Yahiya A.S."/>
            <person name="Khan M.S."/>
            <person name="Azam M.S."/>
            <person name="Haque T."/>
            <person name="Lashkar M.Z.H."/>
            <person name="Akhand A.I."/>
            <person name="Morshed G."/>
            <person name="Roy S."/>
            <person name="Uddin K.S."/>
            <person name="Rabeya T."/>
            <person name="Hossain A.S."/>
            <person name="Chowdhury A."/>
            <person name="Snigdha A.R."/>
            <person name="Mortoza M.S."/>
            <person name="Matin S.A."/>
            <person name="Hoque S.M.E."/>
            <person name="Islam M.K."/>
            <person name="Roy D.K."/>
            <person name="Haider R."/>
            <person name="Moosa M.M."/>
            <person name="Elias S.M."/>
            <person name="Hasan A.M."/>
            <person name="Jahan S."/>
            <person name="Shafiuddin M."/>
            <person name="Mahmood N."/>
            <person name="Shommy N.S."/>
        </authorList>
    </citation>
    <scope>NUCLEOTIDE SEQUENCE [LARGE SCALE GENOMIC DNA]</scope>
    <source>
        <strain evidence="2">cv. O-4</strain>
    </source>
</reference>
<dbReference type="EMBL" id="AWUE01001005">
    <property type="protein sequence ID" value="OMP14233.1"/>
    <property type="molecule type" value="Genomic_DNA"/>
</dbReference>
<comment type="caution">
    <text evidence="1">The sequence shown here is derived from an EMBL/GenBank/DDBJ whole genome shotgun (WGS) entry which is preliminary data.</text>
</comment>
<evidence type="ECO:0000313" key="1">
    <source>
        <dbReference type="EMBL" id="OMP14233.1"/>
    </source>
</evidence>
<dbReference type="Proteomes" id="UP000187203">
    <property type="component" value="Unassembled WGS sequence"/>
</dbReference>